<dbReference type="GO" id="GO:0050660">
    <property type="term" value="F:flavin adenine dinucleotide binding"/>
    <property type="evidence" value="ECO:0007669"/>
    <property type="project" value="InterPro"/>
</dbReference>
<dbReference type="InterPro" id="IPR007867">
    <property type="entry name" value="GMC_OxRtase_C"/>
</dbReference>
<organism evidence="4 5">
    <name type="scientific">Gnomoniopsis smithogilvyi</name>
    <dbReference type="NCBI Taxonomy" id="1191159"/>
    <lineage>
        <taxon>Eukaryota</taxon>
        <taxon>Fungi</taxon>
        <taxon>Dikarya</taxon>
        <taxon>Ascomycota</taxon>
        <taxon>Pezizomycotina</taxon>
        <taxon>Sordariomycetes</taxon>
        <taxon>Sordariomycetidae</taxon>
        <taxon>Diaporthales</taxon>
        <taxon>Gnomoniaceae</taxon>
        <taxon>Gnomoniopsis</taxon>
    </lineage>
</organism>
<comment type="caution">
    <text evidence="4">The sequence shown here is derived from an EMBL/GenBank/DDBJ whole genome shotgun (WGS) entry which is preliminary data.</text>
</comment>
<dbReference type="GO" id="GO:0016614">
    <property type="term" value="F:oxidoreductase activity, acting on CH-OH group of donors"/>
    <property type="evidence" value="ECO:0007669"/>
    <property type="project" value="InterPro"/>
</dbReference>
<dbReference type="InterPro" id="IPR012132">
    <property type="entry name" value="GMC_OxRdtase"/>
</dbReference>
<gene>
    <name evidence="4" type="ORF">N0V93_002069</name>
</gene>
<name>A0A9W9D1T8_9PEZI</name>
<dbReference type="Gene3D" id="3.30.560.10">
    <property type="entry name" value="Glucose Oxidase, domain 3"/>
    <property type="match status" value="1"/>
</dbReference>
<feature type="binding site" evidence="2">
    <location>
        <position position="96"/>
    </location>
    <ligand>
        <name>FAD</name>
        <dbReference type="ChEBI" id="CHEBI:57692"/>
    </ligand>
</feature>
<dbReference type="PROSITE" id="PS00624">
    <property type="entry name" value="GMC_OXRED_2"/>
    <property type="match status" value="1"/>
</dbReference>
<keyword evidence="5" id="KW-1185">Reference proteome</keyword>
<evidence type="ECO:0000256" key="2">
    <source>
        <dbReference type="PIRSR" id="PIRSR000137-2"/>
    </source>
</evidence>
<dbReference type="Proteomes" id="UP001140453">
    <property type="component" value="Unassembled WGS sequence"/>
</dbReference>
<dbReference type="SUPFAM" id="SSF54373">
    <property type="entry name" value="FAD-linked reductases, C-terminal domain"/>
    <property type="match status" value="1"/>
</dbReference>
<keyword evidence="2" id="KW-0274">FAD</keyword>
<dbReference type="PANTHER" id="PTHR11552:SF78">
    <property type="entry name" value="GLUCOSE-METHANOL-CHOLINE OXIDOREDUCTASE N-TERMINAL DOMAIN-CONTAINING PROTEIN"/>
    <property type="match status" value="1"/>
</dbReference>
<accession>A0A9W9D1T8</accession>
<dbReference type="PIRSF" id="PIRSF000137">
    <property type="entry name" value="Alcohol_oxidase"/>
    <property type="match status" value="1"/>
</dbReference>
<evidence type="ECO:0000313" key="4">
    <source>
        <dbReference type="EMBL" id="KAJ4397832.1"/>
    </source>
</evidence>
<evidence type="ECO:0000313" key="5">
    <source>
        <dbReference type="Proteomes" id="UP001140453"/>
    </source>
</evidence>
<dbReference type="PANTHER" id="PTHR11552">
    <property type="entry name" value="GLUCOSE-METHANOL-CHOLINE GMC OXIDOREDUCTASE"/>
    <property type="match status" value="1"/>
</dbReference>
<dbReference type="OrthoDB" id="269227at2759"/>
<dbReference type="SUPFAM" id="SSF51905">
    <property type="entry name" value="FAD/NAD(P)-binding domain"/>
    <property type="match status" value="1"/>
</dbReference>
<dbReference type="InterPro" id="IPR000172">
    <property type="entry name" value="GMC_OxRdtase_N"/>
</dbReference>
<dbReference type="EMBL" id="JAPEVB010000001">
    <property type="protein sequence ID" value="KAJ4397832.1"/>
    <property type="molecule type" value="Genomic_DNA"/>
</dbReference>
<protein>
    <recommendedName>
        <fullName evidence="3">Glucose-methanol-choline oxidoreductase N-terminal domain-containing protein</fullName>
    </recommendedName>
</protein>
<keyword evidence="2" id="KW-0285">Flavoprotein</keyword>
<feature type="domain" description="Glucose-methanol-choline oxidoreductase N-terminal" evidence="3">
    <location>
        <begin position="278"/>
        <end position="292"/>
    </location>
</feature>
<dbReference type="AlphaFoldDB" id="A0A9W9D1T8"/>
<evidence type="ECO:0000259" key="3">
    <source>
        <dbReference type="PROSITE" id="PS00624"/>
    </source>
</evidence>
<feature type="binding site" evidence="2">
    <location>
        <begin position="104"/>
        <end position="107"/>
    </location>
    <ligand>
        <name>FAD</name>
        <dbReference type="ChEBI" id="CHEBI:57692"/>
    </ligand>
</feature>
<sequence>MPLYNKLPDDLHEVDVIVSGGGSAGCVVAARLAEAAPQMSILLLEQGRNNYQLPQVIHPALFPTNLDEGSTTALFWQGNKAPQLANRNPIVPSGGVLGGGSSINWMVYTRAQRSDFNSWNAPGWSANELWPFLKKFETYHGRGDDKHHGATGPINISSGTFRAKQAEDDFINAAAMIGYQELKDLQNLDNNNGVERWLRYVGPDGRRQDAAHRYIHPKLQSGDYPNLHVLVEHQTVRVLFDDNKRAVGVEFQPNAKYNKSGAGVQTVGARKLVVLSSGANGSPLILERSGIGSKSILDRAGVPVIADLPGVGNDYQDHHLSLWSYRTSLTPDVTINGFANGRFKLEEMVQKNHPLLGWNSMDASGKFRPTEEEVAALGPTFKAAWDRDFKKAPNRPLMIIALYLVYLGDHKALPDDAEYVSIANWTAYPYSRGHIHITGPDLSDPIDFNVGYLTDPGDVDIKKHVWAYKISREMFRRMGIYRGELPSGHPRFPAGSKAAVQPVAEGPVAPDAPRIQYTPEDDAAIEQAVREIVGTTWHSLGTAKMAPREEKGVVDPALNVYGVTGLKVADLSIPPENVGANTNNTALMIGEKAADIITRELGLAQK</sequence>
<reference evidence="4" key="1">
    <citation type="submission" date="2022-10" db="EMBL/GenBank/DDBJ databases">
        <title>Tapping the CABI collections for fungal endophytes: first genome assemblies for Collariella, Neodidymelliopsis, Ascochyta clinopodiicola, Didymella pomorum, Didymosphaeria variabile, Neocosmospora piperis and Neocucurbitaria cava.</title>
        <authorList>
            <person name="Hill R."/>
        </authorList>
    </citation>
    <scope>NUCLEOTIDE SEQUENCE</scope>
    <source>
        <strain evidence="4">IMI 355082</strain>
    </source>
</reference>
<proteinExistence type="inferred from homology"/>
<dbReference type="Pfam" id="PF00732">
    <property type="entry name" value="GMC_oxred_N"/>
    <property type="match status" value="1"/>
</dbReference>
<dbReference type="InterPro" id="IPR036188">
    <property type="entry name" value="FAD/NAD-bd_sf"/>
</dbReference>
<dbReference type="Gene3D" id="3.50.50.60">
    <property type="entry name" value="FAD/NAD(P)-binding domain"/>
    <property type="match status" value="1"/>
</dbReference>
<comment type="similarity">
    <text evidence="1">Belongs to the GMC oxidoreductase family.</text>
</comment>
<dbReference type="Pfam" id="PF05199">
    <property type="entry name" value="GMC_oxred_C"/>
    <property type="match status" value="1"/>
</dbReference>
<evidence type="ECO:0000256" key="1">
    <source>
        <dbReference type="ARBA" id="ARBA00010790"/>
    </source>
</evidence>
<dbReference type="PROSITE" id="PS51257">
    <property type="entry name" value="PROKAR_LIPOPROTEIN"/>
    <property type="match status" value="1"/>
</dbReference>
<feature type="binding site" evidence="2">
    <location>
        <begin position="537"/>
        <end position="538"/>
    </location>
    <ligand>
        <name>FAD</name>
        <dbReference type="ChEBI" id="CHEBI:57692"/>
    </ligand>
</feature>
<comment type="cofactor">
    <cofactor evidence="2">
        <name>FAD</name>
        <dbReference type="ChEBI" id="CHEBI:57692"/>
    </cofactor>
</comment>